<dbReference type="CDD" id="cd02002">
    <property type="entry name" value="TPP_BFDC"/>
    <property type="match status" value="1"/>
</dbReference>
<feature type="region of interest" description="Disordered" evidence="6">
    <location>
        <begin position="176"/>
        <end position="203"/>
    </location>
</feature>
<dbReference type="EMBL" id="QOKY01000177">
    <property type="protein sequence ID" value="RMZ54570.1"/>
    <property type="molecule type" value="Genomic_DNA"/>
</dbReference>
<dbReference type="PANTHER" id="PTHR45753:SF3">
    <property type="entry name" value="ORNITHINE TRANSCARBAMYLASE, MITOCHONDRIAL"/>
    <property type="match status" value="1"/>
</dbReference>
<dbReference type="Pfam" id="PF02729">
    <property type="entry name" value="OTCace_N"/>
    <property type="match status" value="1"/>
</dbReference>
<dbReference type="InterPro" id="IPR006130">
    <property type="entry name" value="Asp/Orn_carbamoylTrfase"/>
</dbReference>
<dbReference type="GO" id="GO:0019240">
    <property type="term" value="P:citrulline biosynthetic process"/>
    <property type="evidence" value="ECO:0007669"/>
    <property type="project" value="TreeGrafter"/>
</dbReference>
<comment type="similarity">
    <text evidence="1">Belongs to the aspartate/ornithine carbamoyltransferase superfamily. OTCase family.</text>
</comment>
<dbReference type="NCBIfam" id="NF001986">
    <property type="entry name" value="PRK00779.1"/>
    <property type="match status" value="1"/>
</dbReference>
<organism evidence="11 12">
    <name type="scientific">Auxenochlorella protothecoides</name>
    <name type="common">Green microalga</name>
    <name type="synonym">Chlorella protothecoides</name>
    <dbReference type="NCBI Taxonomy" id="3075"/>
    <lineage>
        <taxon>Eukaryota</taxon>
        <taxon>Viridiplantae</taxon>
        <taxon>Chlorophyta</taxon>
        <taxon>core chlorophytes</taxon>
        <taxon>Trebouxiophyceae</taxon>
        <taxon>Chlorellales</taxon>
        <taxon>Chlorellaceae</taxon>
        <taxon>Auxenochlorella</taxon>
    </lineage>
</organism>
<dbReference type="InterPro" id="IPR029061">
    <property type="entry name" value="THDP-binding"/>
</dbReference>
<evidence type="ECO:0000313" key="11">
    <source>
        <dbReference type="EMBL" id="RMZ54570.1"/>
    </source>
</evidence>
<dbReference type="SUPFAM" id="SSF52518">
    <property type="entry name" value="Thiamin diphosphate-binding fold (THDP-binding)"/>
    <property type="match status" value="2"/>
</dbReference>
<dbReference type="InterPro" id="IPR012001">
    <property type="entry name" value="Thiamin_PyroP_enz_TPP-bd_dom"/>
</dbReference>
<dbReference type="GO" id="GO:0004585">
    <property type="term" value="F:ornithine carbamoyltransferase activity"/>
    <property type="evidence" value="ECO:0007669"/>
    <property type="project" value="UniProtKB-EC"/>
</dbReference>
<feature type="domain" description="Thiamine pyrophosphate enzyme N-terminal TPP-binding" evidence="10">
    <location>
        <begin position="15"/>
        <end position="119"/>
    </location>
</feature>
<dbReference type="Pfam" id="PF02775">
    <property type="entry name" value="TPP_enzyme_C"/>
    <property type="match status" value="1"/>
</dbReference>
<feature type="non-terminal residue" evidence="11">
    <location>
        <position position="1"/>
    </location>
</feature>
<feature type="domain" description="Aspartate/ornithine carbamoyltransferase carbamoyl-P binding" evidence="8">
    <location>
        <begin position="601"/>
        <end position="741"/>
    </location>
</feature>
<dbReference type="FunFam" id="3.40.50.1370:FF:000008">
    <property type="entry name" value="Ornithine carbamoyltransferase"/>
    <property type="match status" value="1"/>
</dbReference>
<dbReference type="Pfam" id="PF00185">
    <property type="entry name" value="OTCace"/>
    <property type="match status" value="1"/>
</dbReference>
<protein>
    <recommendedName>
        <fullName evidence="2">ornithine carbamoyltransferase</fullName>
        <ecNumber evidence="2">2.1.3.3</ecNumber>
    </recommendedName>
</protein>
<feature type="domain" description="Thiamine pyrophosphate enzyme TPP-binding" evidence="9">
    <location>
        <begin position="413"/>
        <end position="539"/>
    </location>
</feature>
<dbReference type="PANTHER" id="PTHR45753">
    <property type="entry name" value="ORNITHINE CARBAMOYLTRANSFERASE, MITOCHONDRIAL"/>
    <property type="match status" value="1"/>
</dbReference>
<dbReference type="NCBIfam" id="NF005760">
    <property type="entry name" value="PRK07586.1"/>
    <property type="match status" value="1"/>
</dbReference>
<dbReference type="PRINTS" id="PR00102">
    <property type="entry name" value="OTCASE"/>
</dbReference>
<dbReference type="GO" id="GO:0042450">
    <property type="term" value="P:L-arginine biosynthetic process via ornithine"/>
    <property type="evidence" value="ECO:0007669"/>
    <property type="project" value="TreeGrafter"/>
</dbReference>
<feature type="domain" description="Aspartate/ornithine carbamoyltransferase Asp/Orn-binding" evidence="7">
    <location>
        <begin position="748"/>
        <end position="897"/>
    </location>
</feature>
<dbReference type="GO" id="GO:0030976">
    <property type="term" value="F:thiamine pyrophosphate binding"/>
    <property type="evidence" value="ECO:0007669"/>
    <property type="project" value="InterPro"/>
</dbReference>
<dbReference type="HAMAP" id="MF_01109">
    <property type="entry name" value="OTCase"/>
    <property type="match status" value="1"/>
</dbReference>
<dbReference type="NCBIfam" id="TIGR00658">
    <property type="entry name" value="orni_carb_tr"/>
    <property type="match status" value="1"/>
</dbReference>
<dbReference type="SUPFAM" id="SSF53671">
    <property type="entry name" value="Aspartate/ornithine carbamoyltransferase"/>
    <property type="match status" value="1"/>
</dbReference>
<gene>
    <name evidence="11" type="ORF">APUTEX25_002145</name>
</gene>
<evidence type="ECO:0000259" key="10">
    <source>
        <dbReference type="Pfam" id="PF02776"/>
    </source>
</evidence>
<dbReference type="InterPro" id="IPR036901">
    <property type="entry name" value="Asp/Orn_carbamoylTrfase_sf"/>
</dbReference>
<dbReference type="InterPro" id="IPR011766">
    <property type="entry name" value="TPP_enzyme_TPP-bd"/>
</dbReference>
<dbReference type="Pfam" id="PF02776">
    <property type="entry name" value="TPP_enzyme_N"/>
    <property type="match status" value="1"/>
</dbReference>
<dbReference type="InterPro" id="IPR006131">
    <property type="entry name" value="Asp_carbamoyltransf_Asp/Orn-bd"/>
</dbReference>
<dbReference type="EC" id="2.1.3.3" evidence="2"/>
<dbReference type="AlphaFoldDB" id="A0A3M7KXP9"/>
<sequence length="903" mass="96328">ILRSPNLPIMAGTETGATAVIRGARDAGIEVCFANPGTSEMHFVSALDQVPGIRAVLGLHETVCTGAADGYGRMAGKPAMALLHLGPGLANGLANLHNARRARTPTLALVGDMATWHQPADAVLAMDIDSLARTVSEEVYRAGAGGEDFRRLAERAAEARGVTTLVVPHDVSWTRVPAPEDGVKGEGREGSGPGAAPAPPPGTEEFVRDLAAAMRAASRGRLGIYCGGKALIDAEGALRLLGQIAAASGADLLCENSFARVDRGHGLPKFRRVPYFPQEASAALGKYETLVLVDARRPVANFGYEGGPSQLVTQSEEAVWEIDGDAHIGTVLKLLGMELQAGRIVPFKNCGGVFAGTSRPLLPTGRLTAAAMCATIAALQPEGAIVVDEALTSGTAYWEASSGCPQFSHLTLTGGAIGAGIPMAVGAAMACPARRVINIQADGSGLYSAQGLWTQAREKLNVLTIVCANRTYAILKLELAKQRIAPSNGPAARSLTDLGHPNIDWVALAAGYGVPAVQAGSCEELARQIEVGLARDGPMATRPMSMLVTYTPVGARSQRLGLGTPIRPTASPSRRTAHIRARAAAKSWSSKDVSPPSSGTHFLHLDDFSKEELVHMLQTAKDAKAILKSGDQSFKPFKGKTMAMIFTKPSMRTRVSFETGFTKLGGNAVYLGPDTIQLGKREPTRDIARVLCRYNEMIMARLFGHQDLIDLAQYSDSPIINGLTDYNHPCQIMADMLTAWEHLGRLENLKIAYVGDGNNMVHSWMRLASRIPMEFVCACPEGFTPDPATRELCQATGVSSISISHEPFEAVKGADIVYTDVWASMGQKEEAEERKRQFKGFQVNEEMMKAAGPQAKFMHCLPAERGVECTDGVMEAEYSIVFDEAENRMHAQNGIMLHAMGLS</sequence>
<comment type="catalytic activity">
    <reaction evidence="5">
        <text>carbamoyl phosphate + L-ornithine = L-citrulline + phosphate + H(+)</text>
        <dbReference type="Rhea" id="RHEA:19513"/>
        <dbReference type="ChEBI" id="CHEBI:15378"/>
        <dbReference type="ChEBI" id="CHEBI:43474"/>
        <dbReference type="ChEBI" id="CHEBI:46911"/>
        <dbReference type="ChEBI" id="CHEBI:57743"/>
        <dbReference type="ChEBI" id="CHEBI:58228"/>
        <dbReference type="EC" id="2.1.3.3"/>
    </reaction>
</comment>
<evidence type="ECO:0000259" key="8">
    <source>
        <dbReference type="Pfam" id="PF02729"/>
    </source>
</evidence>
<evidence type="ECO:0000259" key="7">
    <source>
        <dbReference type="Pfam" id="PF00185"/>
    </source>
</evidence>
<dbReference type="InterPro" id="IPR024904">
    <property type="entry name" value="OTCase_ArgI"/>
</dbReference>
<dbReference type="CDD" id="cd07035">
    <property type="entry name" value="TPP_PYR_POX_like"/>
    <property type="match status" value="1"/>
</dbReference>
<evidence type="ECO:0000256" key="6">
    <source>
        <dbReference type="SAM" id="MobiDB-lite"/>
    </source>
</evidence>
<evidence type="ECO:0000313" key="12">
    <source>
        <dbReference type="Proteomes" id="UP000279271"/>
    </source>
</evidence>
<evidence type="ECO:0000256" key="5">
    <source>
        <dbReference type="ARBA" id="ARBA00048772"/>
    </source>
</evidence>
<evidence type="ECO:0000256" key="2">
    <source>
        <dbReference type="ARBA" id="ARBA00013007"/>
    </source>
</evidence>
<dbReference type="Gene3D" id="3.40.50.1370">
    <property type="entry name" value="Aspartate/ornithine carbamoyltransferase"/>
    <property type="match status" value="2"/>
</dbReference>
<dbReference type="GO" id="GO:0016597">
    <property type="term" value="F:amino acid binding"/>
    <property type="evidence" value="ECO:0007669"/>
    <property type="project" value="InterPro"/>
</dbReference>
<proteinExistence type="inferred from homology"/>
<accession>A0A3M7KXP9</accession>
<keyword evidence="3" id="KW-0808">Transferase</keyword>
<dbReference type="Proteomes" id="UP000279271">
    <property type="component" value="Unassembled WGS sequence"/>
</dbReference>
<name>A0A3M7KXP9_AUXPR</name>
<dbReference type="InterPro" id="IPR002292">
    <property type="entry name" value="Orn/put_carbamltrans"/>
</dbReference>
<dbReference type="PRINTS" id="PR00100">
    <property type="entry name" value="AOTCASE"/>
</dbReference>
<reference evidence="12" key="1">
    <citation type="journal article" date="2018" name="Algal Res.">
        <title>Characterization of plant carbon substrate utilization by Auxenochlorella protothecoides.</title>
        <authorList>
            <person name="Vogler B.W."/>
            <person name="Starkenburg S.R."/>
            <person name="Sudasinghe N."/>
            <person name="Schambach J.Y."/>
            <person name="Rollin J.A."/>
            <person name="Pattathil S."/>
            <person name="Barry A.N."/>
        </authorList>
    </citation>
    <scope>NUCLEOTIDE SEQUENCE [LARGE SCALE GENOMIC DNA]</scope>
    <source>
        <strain evidence="12">UTEX 25</strain>
    </source>
</reference>
<evidence type="ECO:0000256" key="1">
    <source>
        <dbReference type="ARBA" id="ARBA00007805"/>
    </source>
</evidence>
<dbReference type="Gene3D" id="3.40.50.970">
    <property type="match status" value="2"/>
</dbReference>
<evidence type="ECO:0000256" key="4">
    <source>
        <dbReference type="ARBA" id="ARBA00023052"/>
    </source>
</evidence>
<comment type="caution">
    <text evidence="11">The sequence shown here is derived from an EMBL/GenBank/DDBJ whole genome shotgun (WGS) entry which is preliminary data.</text>
</comment>
<evidence type="ECO:0000256" key="3">
    <source>
        <dbReference type="ARBA" id="ARBA00022679"/>
    </source>
</evidence>
<evidence type="ECO:0000259" key="9">
    <source>
        <dbReference type="Pfam" id="PF02775"/>
    </source>
</evidence>
<dbReference type="InterPro" id="IPR006132">
    <property type="entry name" value="Asp/Orn_carbamoyltranf_P-bd"/>
</dbReference>
<keyword evidence="4" id="KW-0786">Thiamine pyrophosphate</keyword>